<dbReference type="OrthoDB" id="3684764at2"/>
<protein>
    <recommendedName>
        <fullName evidence="2">HTH cro/C1-type domain-containing protein</fullName>
    </recommendedName>
</protein>
<dbReference type="PROSITE" id="PS50943">
    <property type="entry name" value="HTH_CROC1"/>
    <property type="match status" value="1"/>
</dbReference>
<sequence length="150" mass="16223">MPAARVPEPQLDELSRVIAAAREDRGWSVVGAAQEADVSKSAWQNLERGRRLDGKPFKPTEDLVVAVAEALELDPARLLRLAGVVPGRPRGRGRRVGPASPKDIERLAGRLTARQRAAVAELMRSFVEPEDGEVAEQARSGVAEAAERSE</sequence>
<dbReference type="RefSeq" id="WP_075978123.1">
    <property type="nucleotide sequence ID" value="NZ_MKQR01000028.1"/>
</dbReference>
<dbReference type="Gene3D" id="1.10.260.40">
    <property type="entry name" value="lambda repressor-like DNA-binding domains"/>
    <property type="match status" value="1"/>
</dbReference>
<dbReference type="SUPFAM" id="SSF47413">
    <property type="entry name" value="lambda repressor-like DNA-binding domains"/>
    <property type="match status" value="1"/>
</dbReference>
<dbReference type="InterPro" id="IPR010982">
    <property type="entry name" value="Lambda_DNA-bd_dom_sf"/>
</dbReference>
<proteinExistence type="predicted"/>
<dbReference type="STRING" id="1193682.BJP25_02645"/>
<dbReference type="CDD" id="cd00093">
    <property type="entry name" value="HTH_XRE"/>
    <property type="match status" value="1"/>
</dbReference>
<dbReference type="EMBL" id="MKQR01000028">
    <property type="protein sequence ID" value="OLR89916.1"/>
    <property type="molecule type" value="Genomic_DNA"/>
</dbReference>
<dbReference type="Pfam" id="PF13560">
    <property type="entry name" value="HTH_31"/>
    <property type="match status" value="1"/>
</dbReference>
<dbReference type="InterPro" id="IPR001387">
    <property type="entry name" value="Cro/C1-type_HTH"/>
</dbReference>
<dbReference type="Proteomes" id="UP000186040">
    <property type="component" value="Unassembled WGS sequence"/>
</dbReference>
<organism evidence="3 4">
    <name type="scientific">Actinokineospora bangkokensis</name>
    <dbReference type="NCBI Taxonomy" id="1193682"/>
    <lineage>
        <taxon>Bacteria</taxon>
        <taxon>Bacillati</taxon>
        <taxon>Actinomycetota</taxon>
        <taxon>Actinomycetes</taxon>
        <taxon>Pseudonocardiales</taxon>
        <taxon>Pseudonocardiaceae</taxon>
        <taxon>Actinokineospora</taxon>
    </lineage>
</organism>
<comment type="caution">
    <text evidence="3">The sequence shown here is derived from an EMBL/GenBank/DDBJ whole genome shotgun (WGS) entry which is preliminary data.</text>
</comment>
<dbReference type="AlphaFoldDB" id="A0A1Q9LD33"/>
<feature type="region of interest" description="Disordered" evidence="1">
    <location>
        <begin position="129"/>
        <end position="150"/>
    </location>
</feature>
<accession>A0A1Q9LD33</accession>
<dbReference type="SMART" id="SM00530">
    <property type="entry name" value="HTH_XRE"/>
    <property type="match status" value="1"/>
</dbReference>
<gene>
    <name evidence="3" type="ORF">BJP25_02645</name>
</gene>
<evidence type="ECO:0000313" key="3">
    <source>
        <dbReference type="EMBL" id="OLR89916.1"/>
    </source>
</evidence>
<reference evidence="3 4" key="1">
    <citation type="submission" date="2016-10" db="EMBL/GenBank/DDBJ databases">
        <title>The Draft Genome Sequence of Actinokineospora bangkokensis 44EHWT reveals the biosynthetic pathway of antifungal compounds Thailandins with unusual extender unit butylmalonyl-CoA.</title>
        <authorList>
            <person name="Greule A."/>
            <person name="Intra B."/>
            <person name="Flemming S."/>
            <person name="Rommel M.G."/>
            <person name="Panbangred W."/>
            <person name="Bechthold A."/>
        </authorList>
    </citation>
    <scope>NUCLEOTIDE SEQUENCE [LARGE SCALE GENOMIC DNA]</scope>
    <source>
        <strain evidence="3 4">44EHW</strain>
    </source>
</reference>
<dbReference type="GO" id="GO:0003677">
    <property type="term" value="F:DNA binding"/>
    <property type="evidence" value="ECO:0007669"/>
    <property type="project" value="InterPro"/>
</dbReference>
<evidence type="ECO:0000259" key="2">
    <source>
        <dbReference type="PROSITE" id="PS50943"/>
    </source>
</evidence>
<name>A0A1Q9LD33_9PSEU</name>
<feature type="domain" description="HTH cro/C1-type" evidence="2">
    <location>
        <begin position="18"/>
        <end position="78"/>
    </location>
</feature>
<evidence type="ECO:0000313" key="4">
    <source>
        <dbReference type="Proteomes" id="UP000186040"/>
    </source>
</evidence>
<keyword evidence="4" id="KW-1185">Reference proteome</keyword>
<evidence type="ECO:0000256" key="1">
    <source>
        <dbReference type="SAM" id="MobiDB-lite"/>
    </source>
</evidence>